<dbReference type="EMBL" id="BAAALF010000236">
    <property type="protein sequence ID" value="GAA1273155.1"/>
    <property type="molecule type" value="Genomic_DNA"/>
</dbReference>
<keyword evidence="2" id="KW-1185">Reference proteome</keyword>
<sequence length="67" mass="7636">MHLGVERDFRPALRAHPGFEVRGLRALADRLADHGYLVTFSDEVPGQDRLHTVDPFGNRLEFLEPHS</sequence>
<evidence type="ECO:0000313" key="2">
    <source>
        <dbReference type="Proteomes" id="UP001500037"/>
    </source>
</evidence>
<comment type="caution">
    <text evidence="1">The sequence shown here is derived from an EMBL/GenBank/DDBJ whole genome shotgun (WGS) entry which is preliminary data.</text>
</comment>
<evidence type="ECO:0008006" key="3">
    <source>
        <dbReference type="Google" id="ProtNLM"/>
    </source>
</evidence>
<dbReference type="InterPro" id="IPR029068">
    <property type="entry name" value="Glyas_Bleomycin-R_OHBP_Dase"/>
</dbReference>
<evidence type="ECO:0000313" key="1">
    <source>
        <dbReference type="EMBL" id="GAA1273155.1"/>
    </source>
</evidence>
<gene>
    <name evidence="1" type="ORF">GCM10009665_71240</name>
</gene>
<dbReference type="SUPFAM" id="SSF54593">
    <property type="entry name" value="Glyoxalase/Bleomycin resistance protein/Dihydroxybiphenyl dioxygenase"/>
    <property type="match status" value="1"/>
</dbReference>
<name>A0ABP4HLW4_9ACTN</name>
<protein>
    <recommendedName>
        <fullName evidence="3">VOC domain-containing protein</fullName>
    </recommendedName>
</protein>
<dbReference type="Proteomes" id="UP001500037">
    <property type="component" value="Unassembled WGS sequence"/>
</dbReference>
<proteinExistence type="predicted"/>
<dbReference type="Gene3D" id="3.10.180.10">
    <property type="entry name" value="2,3-Dihydroxybiphenyl 1,2-Dioxygenase, domain 1"/>
    <property type="match status" value="1"/>
</dbReference>
<reference evidence="2" key="1">
    <citation type="journal article" date="2019" name="Int. J. Syst. Evol. Microbiol.">
        <title>The Global Catalogue of Microorganisms (GCM) 10K type strain sequencing project: providing services to taxonomists for standard genome sequencing and annotation.</title>
        <authorList>
            <consortium name="The Broad Institute Genomics Platform"/>
            <consortium name="The Broad Institute Genome Sequencing Center for Infectious Disease"/>
            <person name="Wu L."/>
            <person name="Ma J."/>
        </authorList>
    </citation>
    <scope>NUCLEOTIDE SEQUENCE [LARGE SCALE GENOMIC DNA]</scope>
    <source>
        <strain evidence="2">JCM 13004</strain>
    </source>
</reference>
<accession>A0ABP4HLW4</accession>
<dbReference type="RefSeq" id="WP_344446363.1">
    <property type="nucleotide sequence ID" value="NZ_BAAALF010000236.1"/>
</dbReference>
<organism evidence="1 2">
    <name type="scientific">Kitasatospora nipponensis</name>
    <dbReference type="NCBI Taxonomy" id="258049"/>
    <lineage>
        <taxon>Bacteria</taxon>
        <taxon>Bacillati</taxon>
        <taxon>Actinomycetota</taxon>
        <taxon>Actinomycetes</taxon>
        <taxon>Kitasatosporales</taxon>
        <taxon>Streptomycetaceae</taxon>
        <taxon>Kitasatospora</taxon>
    </lineage>
</organism>